<evidence type="ECO:0000313" key="2">
    <source>
        <dbReference type="Proteomes" id="UP001164439"/>
    </source>
</evidence>
<dbReference type="RefSeq" id="WP_269657894.1">
    <property type="nucleotide sequence ID" value="NZ_CP114413.1"/>
</dbReference>
<proteinExistence type="predicted"/>
<accession>A0ABY7K6R3</accession>
<gene>
    <name evidence="1" type="ORF">STRCI_001307</name>
</gene>
<dbReference type="Proteomes" id="UP001164439">
    <property type="component" value="Chromosome"/>
</dbReference>
<name>A0ABY7K6R3_9ACTN</name>
<organism evidence="1 2">
    <name type="scientific">Streptomyces cinnabarinus</name>
    <dbReference type="NCBI Taxonomy" id="67287"/>
    <lineage>
        <taxon>Bacteria</taxon>
        <taxon>Bacillati</taxon>
        <taxon>Actinomycetota</taxon>
        <taxon>Actinomycetes</taxon>
        <taxon>Kitasatosporales</taxon>
        <taxon>Streptomycetaceae</taxon>
        <taxon>Streptomyces</taxon>
    </lineage>
</organism>
<reference evidence="1" key="1">
    <citation type="submission" date="2022-12" db="EMBL/GenBank/DDBJ databases">
        <authorList>
            <person name="Ruckert C."/>
            <person name="Busche T."/>
            <person name="Kalinowski J."/>
            <person name="Wittmann C."/>
        </authorList>
    </citation>
    <scope>NUCLEOTIDE SEQUENCE</scope>
    <source>
        <strain evidence="1">DSM 40467</strain>
    </source>
</reference>
<dbReference type="EMBL" id="CP114413">
    <property type="protein sequence ID" value="WAZ20206.1"/>
    <property type="molecule type" value="Genomic_DNA"/>
</dbReference>
<keyword evidence="2" id="KW-1185">Reference proteome</keyword>
<sequence length="115" mass="13466">MNRRITVAEYLVRRGLPADWRFGSWLGRVAAEIYRDTYRREPRRAFRFINGRFRRVMAYTPGERHVLSEAWEAYGRYAVDRPAPAARPRPVAVPRLTSGDAMRWIPTNAPVRSHP</sequence>
<protein>
    <submittedName>
        <fullName evidence="1">Uncharacterized protein</fullName>
    </submittedName>
</protein>
<evidence type="ECO:0000313" key="1">
    <source>
        <dbReference type="EMBL" id="WAZ20206.1"/>
    </source>
</evidence>